<evidence type="ECO:0000256" key="1">
    <source>
        <dbReference type="SAM" id="MobiDB-lite"/>
    </source>
</evidence>
<feature type="region of interest" description="Disordered" evidence="1">
    <location>
        <begin position="53"/>
        <end position="73"/>
    </location>
</feature>
<proteinExistence type="predicted"/>
<reference evidence="2 3" key="1">
    <citation type="submission" date="2020-08" db="EMBL/GenBank/DDBJ databases">
        <title>A novel species.</title>
        <authorList>
            <person name="Gao J."/>
        </authorList>
    </citation>
    <scope>NUCLEOTIDE SEQUENCE [LARGE SCALE GENOMIC DNA]</scope>
    <source>
        <strain evidence="2 3">CRXT-G-22</strain>
    </source>
</reference>
<organism evidence="2 3">
    <name type="scientific">Streptomyces roseirectus</name>
    <dbReference type="NCBI Taxonomy" id="2768066"/>
    <lineage>
        <taxon>Bacteria</taxon>
        <taxon>Bacillati</taxon>
        <taxon>Actinomycetota</taxon>
        <taxon>Actinomycetes</taxon>
        <taxon>Kitasatosporales</taxon>
        <taxon>Streptomycetaceae</taxon>
        <taxon>Streptomyces</taxon>
    </lineage>
</organism>
<accession>A0A7H0IN80</accession>
<evidence type="ECO:0000313" key="3">
    <source>
        <dbReference type="Proteomes" id="UP000516052"/>
    </source>
</evidence>
<protein>
    <submittedName>
        <fullName evidence="2">Uncharacterized protein</fullName>
    </submittedName>
</protein>
<dbReference type="AlphaFoldDB" id="A0A7H0IN80"/>
<dbReference type="KEGG" id="sroi:IAG44_35530"/>
<gene>
    <name evidence="2" type="ORF">IAG44_35530</name>
</gene>
<sequence>MLDETMTALAASVGAGVVQAAGTDAWAGFRDRLARVLGRADREAVQAGRLERTAAELAEAGPPGADGEARARHSTVWRTRTEDLLEDLPPGERALVAGELRALLDEAARASRGGVTGNVFHGAAAVQSGDGNVQVNRFGSRP</sequence>
<dbReference type="EMBL" id="CP060828">
    <property type="protein sequence ID" value="QNP74246.1"/>
    <property type="molecule type" value="Genomic_DNA"/>
</dbReference>
<feature type="compositionally biased region" description="Low complexity" evidence="1">
    <location>
        <begin position="55"/>
        <end position="66"/>
    </location>
</feature>
<keyword evidence="3" id="KW-1185">Reference proteome</keyword>
<dbReference type="RefSeq" id="WP_187751171.1">
    <property type="nucleotide sequence ID" value="NZ_CP060828.1"/>
</dbReference>
<name>A0A7H0IN80_9ACTN</name>
<dbReference type="Proteomes" id="UP000516052">
    <property type="component" value="Chromosome"/>
</dbReference>
<evidence type="ECO:0000313" key="2">
    <source>
        <dbReference type="EMBL" id="QNP74246.1"/>
    </source>
</evidence>